<protein>
    <submittedName>
        <fullName evidence="1">Uncharacterized protein</fullName>
    </submittedName>
</protein>
<dbReference type="Proteomes" id="UP001177003">
    <property type="component" value="Chromosome 8"/>
</dbReference>
<reference evidence="1" key="1">
    <citation type="submission" date="2023-04" db="EMBL/GenBank/DDBJ databases">
        <authorList>
            <person name="Vijverberg K."/>
            <person name="Xiong W."/>
            <person name="Schranz E."/>
        </authorList>
    </citation>
    <scope>NUCLEOTIDE SEQUENCE</scope>
</reference>
<name>A0AA35ZWJ6_LACSI</name>
<accession>A0AA35ZWJ6</accession>
<dbReference type="AlphaFoldDB" id="A0AA35ZWJ6"/>
<keyword evidence="2" id="KW-1185">Reference proteome</keyword>
<gene>
    <name evidence="1" type="ORF">LSALG_LOCUS38226</name>
</gene>
<dbReference type="EMBL" id="OX465084">
    <property type="protein sequence ID" value="CAI9299521.1"/>
    <property type="molecule type" value="Genomic_DNA"/>
</dbReference>
<evidence type="ECO:0000313" key="1">
    <source>
        <dbReference type="EMBL" id="CAI9299521.1"/>
    </source>
</evidence>
<sequence length="174" mass="19208">MHGLKGPKPNVCTLSGKEICNYLSLKASVFAKLRDIRLIQILFVLLKEEGFDDLKIKYVASDWVYLTFLSEEVCASSTGWGSGGGASESLSQPPGLQREKLHGDFNLNASASRSSGSHVSSTLLKKRVLMGVEDFEDVLKQYFEMDDLLGYDMKSHKDKVSKILSSVGVVEVDR</sequence>
<proteinExistence type="predicted"/>
<organism evidence="1 2">
    <name type="scientific">Lactuca saligna</name>
    <name type="common">Willowleaf lettuce</name>
    <dbReference type="NCBI Taxonomy" id="75948"/>
    <lineage>
        <taxon>Eukaryota</taxon>
        <taxon>Viridiplantae</taxon>
        <taxon>Streptophyta</taxon>
        <taxon>Embryophyta</taxon>
        <taxon>Tracheophyta</taxon>
        <taxon>Spermatophyta</taxon>
        <taxon>Magnoliopsida</taxon>
        <taxon>eudicotyledons</taxon>
        <taxon>Gunneridae</taxon>
        <taxon>Pentapetalae</taxon>
        <taxon>asterids</taxon>
        <taxon>campanulids</taxon>
        <taxon>Asterales</taxon>
        <taxon>Asteraceae</taxon>
        <taxon>Cichorioideae</taxon>
        <taxon>Cichorieae</taxon>
        <taxon>Lactucinae</taxon>
        <taxon>Lactuca</taxon>
    </lineage>
</organism>
<evidence type="ECO:0000313" key="2">
    <source>
        <dbReference type="Proteomes" id="UP001177003"/>
    </source>
</evidence>